<proteinExistence type="predicted"/>
<name>A0A8H3YEQ0_9TREE</name>
<accession>A0A8H3YEQ0</accession>
<dbReference type="EMBL" id="BLZA01000011">
    <property type="protein sequence ID" value="GHJ85467.1"/>
    <property type="molecule type" value="Genomic_DNA"/>
</dbReference>
<dbReference type="OrthoDB" id="2593943at2759"/>
<comment type="caution">
    <text evidence="2">The sequence shown here is derived from an EMBL/GenBank/DDBJ whole genome shotgun (WGS) entry which is preliminary data.</text>
</comment>
<dbReference type="Proteomes" id="UP000620104">
    <property type="component" value="Unassembled WGS sequence"/>
</dbReference>
<keyword evidence="3" id="KW-1185">Reference proteome</keyword>
<evidence type="ECO:0000256" key="1">
    <source>
        <dbReference type="SAM" id="MobiDB-lite"/>
    </source>
</evidence>
<evidence type="ECO:0000313" key="2">
    <source>
        <dbReference type="EMBL" id="GHJ85467.1"/>
    </source>
</evidence>
<evidence type="ECO:0000313" key="3">
    <source>
        <dbReference type="Proteomes" id="UP000620104"/>
    </source>
</evidence>
<sequence length="529" mass="57492">MVLPLFSSTHVLGGTENLLRFPHSPAFRHPPANLVPFDAFRAKGLFVPLPLTVDAGGGGRVEVDGAGIPTVDLENDHAHVGANTSRRGQGRGQGRKGEVVKVVVPQDAWRLGRDETWVEPEGTYRGGHSSEDAPWDRVMRALTQFVSSRSSSYGKAYISHDVEFRLVAGLQHAQSYDPHIRGGNVPVRRTADGEWISPTEDEEASPFIRDMVGTLKAYWTKVMGDAHGRIHRITAKESFEIINSFLHYLSHYRILASDPYLATSLTTTLALSSLMLAQISIAQRLCDALPGAVTPDAWHALTLDAWLRGPMRADDDAWERNGAAMTRRVEAGFTQARQESMQRNILEGLVDAVEGMAVREQDGRAVEDDTEGGEPGKEAIDWRADTPDRSAEQAIRTLSSVLGTDAAGYKTRQLDIKEYTIASLSATEPASLPAGRLDVCFARAHAARADDFLWLTLAAAVTEEPVIVVLVDGKGLDGVAEGNLGLAVGKMRVEAGLMLVGEDEAETPVVRVLERVAPMFPERSGPPEV</sequence>
<feature type="region of interest" description="Disordered" evidence="1">
    <location>
        <begin position="361"/>
        <end position="388"/>
    </location>
</feature>
<protein>
    <submittedName>
        <fullName evidence="2">Uncharacterized protein</fullName>
    </submittedName>
</protein>
<organism evidence="2 3">
    <name type="scientific">Naganishia liquefaciens</name>
    <dbReference type="NCBI Taxonomy" id="104408"/>
    <lineage>
        <taxon>Eukaryota</taxon>
        <taxon>Fungi</taxon>
        <taxon>Dikarya</taxon>
        <taxon>Basidiomycota</taxon>
        <taxon>Agaricomycotina</taxon>
        <taxon>Tremellomycetes</taxon>
        <taxon>Filobasidiales</taxon>
        <taxon>Filobasidiaceae</taxon>
        <taxon>Naganishia</taxon>
    </lineage>
</organism>
<dbReference type="AlphaFoldDB" id="A0A8H3YEQ0"/>
<reference evidence="2" key="1">
    <citation type="submission" date="2020-07" db="EMBL/GenBank/DDBJ databases">
        <title>Draft Genome Sequence of a Deep-Sea Yeast, Naganishia (Cryptococcus) liquefaciens strain N6.</title>
        <authorList>
            <person name="Han Y.W."/>
            <person name="Kajitani R."/>
            <person name="Morimoto H."/>
            <person name="Parhat M."/>
            <person name="Tsubouchi H."/>
            <person name="Bakenova O."/>
            <person name="Ogata M."/>
            <person name="Argunhan B."/>
            <person name="Aoki R."/>
            <person name="Kajiwara S."/>
            <person name="Itoh T."/>
            <person name="Iwasaki H."/>
        </authorList>
    </citation>
    <scope>NUCLEOTIDE SEQUENCE</scope>
    <source>
        <strain evidence="2">N6</strain>
    </source>
</reference>
<gene>
    <name evidence="2" type="ORF">NliqN6_1869</name>
</gene>
<feature type="compositionally biased region" description="Basic and acidic residues" evidence="1">
    <location>
        <begin position="374"/>
        <end position="388"/>
    </location>
</feature>